<dbReference type="Gene3D" id="3.30.450.20">
    <property type="entry name" value="PAS domain"/>
    <property type="match status" value="2"/>
</dbReference>
<dbReference type="EMBL" id="JBHUDE010000167">
    <property type="protein sequence ID" value="MFD1610077.1"/>
    <property type="molecule type" value="Genomic_DNA"/>
</dbReference>
<evidence type="ECO:0000256" key="7">
    <source>
        <dbReference type="ARBA" id="ARBA00023136"/>
    </source>
</evidence>
<evidence type="ECO:0000256" key="4">
    <source>
        <dbReference type="ARBA" id="ARBA00022500"/>
    </source>
</evidence>
<reference evidence="15" key="1">
    <citation type="journal article" date="2019" name="Int. J. Syst. Evol. Microbiol.">
        <title>The Global Catalogue of Microorganisms (GCM) 10K type strain sequencing project: providing services to taxonomists for standard genome sequencing and annotation.</title>
        <authorList>
            <consortium name="The Broad Institute Genomics Platform"/>
            <consortium name="The Broad Institute Genome Sequencing Center for Infectious Disease"/>
            <person name="Wu L."/>
            <person name="Ma J."/>
        </authorList>
    </citation>
    <scope>NUCLEOTIDE SEQUENCE [LARGE SCALE GENOMIC DNA]</scope>
    <source>
        <strain evidence="15">CGMCC 1.12376</strain>
    </source>
</reference>
<evidence type="ECO:0000256" key="1">
    <source>
        <dbReference type="ARBA" id="ARBA00004651"/>
    </source>
</evidence>
<keyword evidence="15" id="KW-1185">Reference proteome</keyword>
<dbReference type="SMART" id="SM00304">
    <property type="entry name" value="HAMP"/>
    <property type="match status" value="1"/>
</dbReference>
<dbReference type="CDD" id="cd06225">
    <property type="entry name" value="HAMP"/>
    <property type="match status" value="1"/>
</dbReference>
<dbReference type="CDD" id="cd12912">
    <property type="entry name" value="PDC2_MCP_like"/>
    <property type="match status" value="1"/>
</dbReference>
<feature type="domain" description="Methyl-accepting transducer" evidence="12">
    <location>
        <begin position="397"/>
        <end position="654"/>
    </location>
</feature>
<comment type="subcellular location">
    <subcellularLocation>
        <location evidence="1">Cell membrane</location>
        <topology evidence="1">Multi-pass membrane protein</topology>
    </subcellularLocation>
</comment>
<dbReference type="PANTHER" id="PTHR32089">
    <property type="entry name" value="METHYL-ACCEPTING CHEMOTAXIS PROTEIN MCPB"/>
    <property type="match status" value="1"/>
</dbReference>
<proteinExistence type="inferred from homology"/>
<dbReference type="Pfam" id="PF00672">
    <property type="entry name" value="HAMP"/>
    <property type="match status" value="1"/>
</dbReference>
<keyword evidence="5 11" id="KW-0812">Transmembrane</keyword>
<comment type="similarity">
    <text evidence="9">Belongs to the methyl-accepting chemotaxis (MCP) protein family.</text>
</comment>
<dbReference type="InterPro" id="IPR029151">
    <property type="entry name" value="Sensor-like_sf"/>
</dbReference>
<gene>
    <name evidence="14" type="ORF">ACFSBH_20900</name>
</gene>
<dbReference type="PROSITE" id="PS50111">
    <property type="entry name" value="CHEMOTAXIS_TRANSDUC_2"/>
    <property type="match status" value="1"/>
</dbReference>
<dbReference type="InterPro" id="IPR033479">
    <property type="entry name" value="dCache_1"/>
</dbReference>
<dbReference type="SMART" id="SM00283">
    <property type="entry name" value="MA"/>
    <property type="match status" value="1"/>
</dbReference>
<dbReference type="Gene3D" id="6.10.340.10">
    <property type="match status" value="1"/>
</dbReference>
<keyword evidence="8 10" id="KW-0807">Transducer</keyword>
<dbReference type="Pfam" id="PF02743">
    <property type="entry name" value="dCache_1"/>
    <property type="match status" value="1"/>
</dbReference>
<keyword evidence="3" id="KW-0488">Methylation</keyword>
<name>A0ABW4HXT6_9BACI</name>
<dbReference type="InterPro" id="IPR003660">
    <property type="entry name" value="HAMP_dom"/>
</dbReference>
<dbReference type="Proteomes" id="UP001597221">
    <property type="component" value="Unassembled WGS sequence"/>
</dbReference>
<evidence type="ECO:0000259" key="13">
    <source>
        <dbReference type="PROSITE" id="PS50885"/>
    </source>
</evidence>
<dbReference type="InterPro" id="IPR004089">
    <property type="entry name" value="MCPsignal_dom"/>
</dbReference>
<dbReference type="PROSITE" id="PS50885">
    <property type="entry name" value="HAMP"/>
    <property type="match status" value="1"/>
</dbReference>
<evidence type="ECO:0000256" key="5">
    <source>
        <dbReference type="ARBA" id="ARBA00022692"/>
    </source>
</evidence>
<feature type="transmembrane region" description="Helical" evidence="11">
    <location>
        <begin position="301"/>
        <end position="323"/>
    </location>
</feature>
<comment type="caution">
    <text evidence="14">The sequence shown here is derived from an EMBL/GenBank/DDBJ whole genome shotgun (WGS) entry which is preliminary data.</text>
</comment>
<organism evidence="14 15">
    <name type="scientific">Oceanobacillus luteolus</name>
    <dbReference type="NCBI Taxonomy" id="1274358"/>
    <lineage>
        <taxon>Bacteria</taxon>
        <taxon>Bacillati</taxon>
        <taxon>Bacillota</taxon>
        <taxon>Bacilli</taxon>
        <taxon>Bacillales</taxon>
        <taxon>Bacillaceae</taxon>
        <taxon>Oceanobacillus</taxon>
    </lineage>
</organism>
<evidence type="ECO:0000256" key="8">
    <source>
        <dbReference type="ARBA" id="ARBA00023224"/>
    </source>
</evidence>
<dbReference type="RefSeq" id="WP_379599548.1">
    <property type="nucleotide sequence ID" value="NZ_JBHUDE010000167.1"/>
</dbReference>
<sequence length="683" mass="74775">MIEQMINKEGKRTSSNQKKGTIFNRSLRNQILLPFLVLMTVVVGVVAFVSYESSARNTMEELTNNVDSQMAGMNGTFEIFFQNIHNHIDRFVSSDLLAEYEPKNKTEILKDLAATRDADDTIAFIYTGIEETEEMIDPAGDLEEGYNPTEQRWYKQAVGANGETIWTEPYQDEGTGETVVTAARAFYDKKTNELTGVFALDVSVDILLEMVQEIKIGDAGYAIVLDDSGTYITHPNETLIGEDASVNSFYEEMMTAEEEGIMEYEFEGDDKIMAFAKNPTTGWILAGTVNVAEFEAKARDILVPISIALALSLVLATLVSLWITKRITSRIKTVMERMKQIAAGDLSQEPIRVHTVDEMGQLSVATNEMNKNMRELLNQVNVVSETISSHSEELTQAASEVTTGTDQIAITMSELAEGSERQADSASDLTEISETFTSKVDEANVSGEHVKQNSNRILEMTGEGSKLMETSTIKMREINQIVRSSVEKMQTFENHSQEISQLVSVIRSIAEQTNLLALNASIEAARAGESGKGFAVVADEVGKLAEQVAVSVSEITTVVNNIQSESTIIAESLKDGYVEVEQGTEQVISTGQTFQEISTAITEMVENINIATGNLAVITTGSQEMSAYIQEIASVSEESAAGVEQTAASAQEVNGSMEEVAGSSEHLARLAEELNELVGRFRL</sequence>
<keyword evidence="6 11" id="KW-1133">Transmembrane helix</keyword>
<evidence type="ECO:0000256" key="10">
    <source>
        <dbReference type="PROSITE-ProRule" id="PRU00284"/>
    </source>
</evidence>
<dbReference type="Gene3D" id="1.10.287.950">
    <property type="entry name" value="Methyl-accepting chemotaxis protein"/>
    <property type="match status" value="1"/>
</dbReference>
<feature type="domain" description="HAMP" evidence="13">
    <location>
        <begin position="325"/>
        <end position="378"/>
    </location>
</feature>
<dbReference type="CDD" id="cd12913">
    <property type="entry name" value="PDC1_MCP_like"/>
    <property type="match status" value="1"/>
</dbReference>
<evidence type="ECO:0000256" key="3">
    <source>
        <dbReference type="ARBA" id="ARBA00022481"/>
    </source>
</evidence>
<dbReference type="SUPFAM" id="SSF103190">
    <property type="entry name" value="Sensory domain-like"/>
    <property type="match status" value="1"/>
</dbReference>
<feature type="transmembrane region" description="Helical" evidence="11">
    <location>
        <begin position="31"/>
        <end position="51"/>
    </location>
</feature>
<evidence type="ECO:0000256" key="6">
    <source>
        <dbReference type="ARBA" id="ARBA00022989"/>
    </source>
</evidence>
<dbReference type="Pfam" id="PF00015">
    <property type="entry name" value="MCPsignal"/>
    <property type="match status" value="1"/>
</dbReference>
<evidence type="ECO:0000313" key="14">
    <source>
        <dbReference type="EMBL" id="MFD1610077.1"/>
    </source>
</evidence>
<keyword evidence="2" id="KW-1003">Cell membrane</keyword>
<accession>A0ABW4HXT6</accession>
<keyword evidence="4" id="KW-0145">Chemotaxis</keyword>
<keyword evidence="7 11" id="KW-0472">Membrane</keyword>
<evidence type="ECO:0000259" key="12">
    <source>
        <dbReference type="PROSITE" id="PS50111"/>
    </source>
</evidence>
<evidence type="ECO:0000256" key="2">
    <source>
        <dbReference type="ARBA" id="ARBA00022475"/>
    </source>
</evidence>
<dbReference type="PANTHER" id="PTHR32089:SF114">
    <property type="entry name" value="METHYL-ACCEPTING CHEMOTAXIS PROTEIN MCPB"/>
    <property type="match status" value="1"/>
</dbReference>
<evidence type="ECO:0000256" key="11">
    <source>
        <dbReference type="SAM" id="Phobius"/>
    </source>
</evidence>
<dbReference type="SUPFAM" id="SSF58104">
    <property type="entry name" value="Methyl-accepting chemotaxis protein (MCP) signaling domain"/>
    <property type="match status" value="1"/>
</dbReference>
<evidence type="ECO:0000313" key="15">
    <source>
        <dbReference type="Proteomes" id="UP001597221"/>
    </source>
</evidence>
<evidence type="ECO:0000256" key="9">
    <source>
        <dbReference type="ARBA" id="ARBA00029447"/>
    </source>
</evidence>
<dbReference type="CDD" id="cd11386">
    <property type="entry name" value="MCP_signal"/>
    <property type="match status" value="1"/>
</dbReference>
<protein>
    <submittedName>
        <fullName evidence="14">Methyl-accepting chemotaxis protein</fullName>
    </submittedName>
</protein>